<dbReference type="EMBL" id="BSFI01000021">
    <property type="protein sequence ID" value="GLK69296.1"/>
    <property type="molecule type" value="Genomic_DNA"/>
</dbReference>
<name>A0A9W6MWS2_9HYPH</name>
<evidence type="ECO:0000313" key="12">
    <source>
        <dbReference type="Proteomes" id="UP001143372"/>
    </source>
</evidence>
<comment type="function">
    <text evidence="2 10">Catalyzes the transfer of a dimethylallyl group onto the adenine at position 37 in tRNAs that read codons beginning with uridine, leading to the formation of N6-(dimethylallyl)adenosine (i(6)A).</text>
</comment>
<feature type="binding site" evidence="10">
    <location>
        <begin position="14"/>
        <end position="21"/>
    </location>
    <ligand>
        <name>ATP</name>
        <dbReference type="ChEBI" id="CHEBI:30616"/>
    </ligand>
</feature>
<dbReference type="AlphaFoldDB" id="A0A9W6MWS2"/>
<evidence type="ECO:0000256" key="2">
    <source>
        <dbReference type="ARBA" id="ARBA00003213"/>
    </source>
</evidence>
<comment type="caution">
    <text evidence="10">Lacks conserved residue(s) required for the propagation of feature annotation.</text>
</comment>
<evidence type="ECO:0000256" key="3">
    <source>
        <dbReference type="ARBA" id="ARBA00005842"/>
    </source>
</evidence>
<comment type="cofactor">
    <cofactor evidence="1 10">
        <name>Mg(2+)</name>
        <dbReference type="ChEBI" id="CHEBI:18420"/>
    </cofactor>
</comment>
<accession>A0A9W6MWS2</accession>
<dbReference type="GO" id="GO:0005524">
    <property type="term" value="F:ATP binding"/>
    <property type="evidence" value="ECO:0007669"/>
    <property type="project" value="UniProtKB-UniRule"/>
</dbReference>
<comment type="catalytic activity">
    <reaction evidence="9 10">
        <text>adenosine(37) in tRNA + dimethylallyl diphosphate = N(6)-dimethylallyladenosine(37) in tRNA + diphosphate</text>
        <dbReference type="Rhea" id="RHEA:26482"/>
        <dbReference type="Rhea" id="RHEA-COMP:10162"/>
        <dbReference type="Rhea" id="RHEA-COMP:10375"/>
        <dbReference type="ChEBI" id="CHEBI:33019"/>
        <dbReference type="ChEBI" id="CHEBI:57623"/>
        <dbReference type="ChEBI" id="CHEBI:74411"/>
        <dbReference type="ChEBI" id="CHEBI:74415"/>
        <dbReference type="EC" id="2.5.1.75"/>
    </reaction>
</comment>
<evidence type="ECO:0000256" key="1">
    <source>
        <dbReference type="ARBA" id="ARBA00001946"/>
    </source>
</evidence>
<comment type="similarity">
    <text evidence="3 10">Belongs to the IPP transferase family.</text>
</comment>
<evidence type="ECO:0000256" key="8">
    <source>
        <dbReference type="ARBA" id="ARBA00022842"/>
    </source>
</evidence>
<reference evidence="11" key="2">
    <citation type="submission" date="2023-01" db="EMBL/GenBank/DDBJ databases">
        <authorList>
            <person name="Sun Q."/>
            <person name="Evtushenko L."/>
        </authorList>
    </citation>
    <scope>NUCLEOTIDE SEQUENCE</scope>
    <source>
        <strain evidence="11">VKM B-2347</strain>
    </source>
</reference>
<evidence type="ECO:0000256" key="6">
    <source>
        <dbReference type="ARBA" id="ARBA00022741"/>
    </source>
</evidence>
<evidence type="ECO:0000313" key="11">
    <source>
        <dbReference type="EMBL" id="GLK69296.1"/>
    </source>
</evidence>
<evidence type="ECO:0000256" key="4">
    <source>
        <dbReference type="ARBA" id="ARBA00022679"/>
    </source>
</evidence>
<keyword evidence="8 10" id="KW-0460">Magnesium</keyword>
<feature type="region of interest" description="Interaction with substrate tRNA" evidence="10">
    <location>
        <begin position="177"/>
        <end position="181"/>
    </location>
</feature>
<dbReference type="Gene3D" id="3.40.50.300">
    <property type="entry name" value="P-loop containing nucleotide triphosphate hydrolases"/>
    <property type="match status" value="1"/>
</dbReference>
<dbReference type="InterPro" id="IPR027417">
    <property type="entry name" value="P-loop_NTPase"/>
</dbReference>
<dbReference type="GO" id="GO:0006400">
    <property type="term" value="P:tRNA modification"/>
    <property type="evidence" value="ECO:0007669"/>
    <property type="project" value="TreeGrafter"/>
</dbReference>
<protein>
    <recommendedName>
        <fullName evidence="10">tRNA dimethylallyltransferase</fullName>
        <ecNumber evidence="10">2.5.1.75</ecNumber>
    </recommendedName>
    <alternativeName>
        <fullName evidence="10">Dimethylallyl diphosphate:tRNA dimethylallyltransferase</fullName>
        <shortName evidence="10">DMAPP:tRNA dimethylallyltransferase</shortName>
        <shortName evidence="10">DMATase</shortName>
    </alternativeName>
    <alternativeName>
        <fullName evidence="10">Isopentenyl-diphosphate:tRNA isopentenyltransferase</fullName>
        <shortName evidence="10">IPP transferase</shortName>
        <shortName evidence="10">IPPT</shortName>
        <shortName evidence="10">IPTase</shortName>
    </alternativeName>
</protein>
<sequence length="337" mass="36271">MTTEQPIRVVLIAGPTASGKSALALALARELGGAVVNADASQVYADLRVLTARPTEADEAKAPHRLYGHVDGGDAYAVGRWVSDVFMVAKELTGDVQLSDRLRISEPPRAEGRPAIPVLVGGTGLYFEALTAGLASVPEIPAEIRTRWRGTPPGDLYDELVRRDPAMAARLRPSDPQRLTRALEVFEATGRSLAAWQAETTPGPVAAADALRIVLAPDRAALDGAIARRLEAMIDAGARDEAERLFARGLDPATPVLKALGAAPFAAWARGEITREGALARTQLDTRRYAKRQSTWFRNRMADWIHVAPEKALEAAMAEIRRRGVDAPLMSRPRAGT</sequence>
<dbReference type="HAMAP" id="MF_00185">
    <property type="entry name" value="IPP_trans"/>
    <property type="match status" value="1"/>
</dbReference>
<dbReference type="Proteomes" id="UP001143372">
    <property type="component" value="Unassembled WGS sequence"/>
</dbReference>
<keyword evidence="4 10" id="KW-0808">Transferase</keyword>
<evidence type="ECO:0000256" key="10">
    <source>
        <dbReference type="HAMAP-Rule" id="MF_00185"/>
    </source>
</evidence>
<gene>
    <name evidence="10 11" type="primary">miaA</name>
    <name evidence="11" type="ORF">GCM10008179_29340</name>
</gene>
<dbReference type="InterPro" id="IPR018022">
    <property type="entry name" value="IPT"/>
</dbReference>
<comment type="caution">
    <text evidence="11">The sequence shown here is derived from an EMBL/GenBank/DDBJ whole genome shotgun (WGS) entry which is preliminary data.</text>
</comment>
<dbReference type="GO" id="GO:0052381">
    <property type="term" value="F:tRNA dimethylallyltransferase activity"/>
    <property type="evidence" value="ECO:0007669"/>
    <property type="project" value="UniProtKB-UniRule"/>
</dbReference>
<reference evidence="11" key="1">
    <citation type="journal article" date="2014" name="Int. J. Syst. Evol. Microbiol.">
        <title>Complete genome sequence of Corynebacterium casei LMG S-19264T (=DSM 44701T), isolated from a smear-ripened cheese.</title>
        <authorList>
            <consortium name="US DOE Joint Genome Institute (JGI-PGF)"/>
            <person name="Walter F."/>
            <person name="Albersmeier A."/>
            <person name="Kalinowski J."/>
            <person name="Ruckert C."/>
        </authorList>
    </citation>
    <scope>NUCLEOTIDE SEQUENCE</scope>
    <source>
        <strain evidence="11">VKM B-2347</strain>
    </source>
</reference>
<evidence type="ECO:0000256" key="7">
    <source>
        <dbReference type="ARBA" id="ARBA00022840"/>
    </source>
</evidence>
<keyword evidence="12" id="KW-1185">Reference proteome</keyword>
<keyword evidence="6 10" id="KW-0547">Nucleotide-binding</keyword>
<dbReference type="InterPro" id="IPR039657">
    <property type="entry name" value="Dimethylallyltransferase"/>
</dbReference>
<keyword evidence="5 10" id="KW-0819">tRNA processing</keyword>
<organism evidence="11 12">
    <name type="scientific">Hansschlegelia plantiphila</name>
    <dbReference type="NCBI Taxonomy" id="374655"/>
    <lineage>
        <taxon>Bacteria</taxon>
        <taxon>Pseudomonadati</taxon>
        <taxon>Pseudomonadota</taxon>
        <taxon>Alphaproteobacteria</taxon>
        <taxon>Hyphomicrobiales</taxon>
        <taxon>Methylopilaceae</taxon>
        <taxon>Hansschlegelia</taxon>
    </lineage>
</organism>
<dbReference type="PANTHER" id="PTHR11088">
    <property type="entry name" value="TRNA DIMETHYLALLYLTRANSFERASE"/>
    <property type="match status" value="1"/>
</dbReference>
<proteinExistence type="inferred from homology"/>
<comment type="subunit">
    <text evidence="10">Monomer.</text>
</comment>
<dbReference type="Pfam" id="PF01715">
    <property type="entry name" value="IPPT"/>
    <property type="match status" value="1"/>
</dbReference>
<dbReference type="SUPFAM" id="SSF52540">
    <property type="entry name" value="P-loop containing nucleoside triphosphate hydrolases"/>
    <property type="match status" value="1"/>
</dbReference>
<dbReference type="Gene3D" id="1.10.20.140">
    <property type="match status" value="1"/>
</dbReference>
<feature type="site" description="Interaction with substrate tRNA" evidence="10">
    <location>
        <position position="123"/>
    </location>
</feature>
<evidence type="ECO:0000256" key="9">
    <source>
        <dbReference type="ARBA" id="ARBA00049563"/>
    </source>
</evidence>
<dbReference type="EC" id="2.5.1.75" evidence="10"/>
<keyword evidence="7 10" id="KW-0067">ATP-binding</keyword>
<evidence type="ECO:0000256" key="5">
    <source>
        <dbReference type="ARBA" id="ARBA00022694"/>
    </source>
</evidence>
<feature type="site" description="Interaction with substrate tRNA" evidence="10">
    <location>
        <position position="145"/>
    </location>
</feature>
<feature type="binding site" evidence="10">
    <location>
        <begin position="16"/>
        <end position="21"/>
    </location>
    <ligand>
        <name>substrate</name>
    </ligand>
</feature>
<dbReference type="PANTHER" id="PTHR11088:SF60">
    <property type="entry name" value="TRNA DIMETHYLALLYLTRANSFERASE"/>
    <property type="match status" value="1"/>
</dbReference>